<evidence type="ECO:0000313" key="2">
    <source>
        <dbReference type="EMBL" id="CAI9169343.1"/>
    </source>
</evidence>
<organism evidence="2 3">
    <name type="scientific">Rangifer tarandus platyrhynchus</name>
    <name type="common">Svalbard reindeer</name>
    <dbReference type="NCBI Taxonomy" id="3082113"/>
    <lineage>
        <taxon>Eukaryota</taxon>
        <taxon>Metazoa</taxon>
        <taxon>Chordata</taxon>
        <taxon>Craniata</taxon>
        <taxon>Vertebrata</taxon>
        <taxon>Euteleostomi</taxon>
        <taxon>Mammalia</taxon>
        <taxon>Eutheria</taxon>
        <taxon>Laurasiatheria</taxon>
        <taxon>Artiodactyla</taxon>
        <taxon>Ruminantia</taxon>
        <taxon>Pecora</taxon>
        <taxon>Cervidae</taxon>
        <taxon>Odocoileinae</taxon>
        <taxon>Rangifer</taxon>
    </lineage>
</organism>
<evidence type="ECO:0000256" key="1">
    <source>
        <dbReference type="SAM" id="MobiDB-lite"/>
    </source>
</evidence>
<dbReference type="Proteomes" id="UP001176941">
    <property type="component" value="Chromosome 29"/>
</dbReference>
<feature type="region of interest" description="Disordered" evidence="1">
    <location>
        <begin position="47"/>
        <end position="67"/>
    </location>
</feature>
<feature type="region of interest" description="Disordered" evidence="1">
    <location>
        <begin position="1"/>
        <end position="34"/>
    </location>
</feature>
<keyword evidence="3" id="KW-1185">Reference proteome</keyword>
<dbReference type="EMBL" id="OX459965">
    <property type="protein sequence ID" value="CAI9169343.1"/>
    <property type="molecule type" value="Genomic_DNA"/>
</dbReference>
<gene>
    <name evidence="2" type="ORF">MRATA1EN1_LOCUS18305</name>
</gene>
<feature type="compositionally biased region" description="Gly residues" evidence="1">
    <location>
        <begin position="22"/>
        <end position="32"/>
    </location>
</feature>
<protein>
    <submittedName>
        <fullName evidence="2">Uncharacterized protein</fullName>
    </submittedName>
</protein>
<proteinExistence type="predicted"/>
<sequence length="150" mass="15668">MGRSAPAASRERGLGRVMTGGCRPGAMGGGTEGFPSEAGNYCLATESSDECGEGSEASSKGSRVGSGFGRGVCLRAWRGERRGAPFRAPGAVARGLGRARRDSLPADCPGNLPRSVTRPQNCQRGDIYRPQGTIPTEMSNLKNLILVVEQ</sequence>
<name>A0ABN8Z657_RANTA</name>
<accession>A0ABN8Z657</accession>
<evidence type="ECO:0000313" key="3">
    <source>
        <dbReference type="Proteomes" id="UP001176941"/>
    </source>
</evidence>
<reference evidence="2" key="1">
    <citation type="submission" date="2023-04" db="EMBL/GenBank/DDBJ databases">
        <authorList>
            <consortium name="ELIXIR-Norway"/>
        </authorList>
    </citation>
    <scope>NUCLEOTIDE SEQUENCE [LARGE SCALE GENOMIC DNA]</scope>
</reference>